<evidence type="ECO:0000313" key="2">
    <source>
        <dbReference type="EMBL" id="WKD49033.1"/>
    </source>
</evidence>
<protein>
    <recommendedName>
        <fullName evidence="4">Secreted protein</fullName>
    </recommendedName>
</protein>
<feature type="chain" id="PRO_5047077450" description="Secreted protein" evidence="1">
    <location>
        <begin position="26"/>
        <end position="164"/>
    </location>
</feature>
<dbReference type="RefSeq" id="WP_301414819.1">
    <property type="nucleotide sequence ID" value="NZ_CP098023.1"/>
</dbReference>
<accession>A0ABY9E7P8</accession>
<dbReference type="Proteomes" id="UP001321520">
    <property type="component" value="Chromosome"/>
</dbReference>
<evidence type="ECO:0000256" key="1">
    <source>
        <dbReference type="SAM" id="SignalP"/>
    </source>
</evidence>
<reference evidence="2 3" key="1">
    <citation type="submission" date="2022-05" db="EMBL/GenBank/DDBJ databases">
        <title>Microbulbifer sp. nov., isolated from sponge.</title>
        <authorList>
            <person name="Gao L."/>
        </authorList>
    </citation>
    <scope>NUCLEOTIDE SEQUENCE [LARGE SCALE GENOMIC DNA]</scope>
    <source>
        <strain evidence="2 3">MI-G</strain>
    </source>
</reference>
<evidence type="ECO:0008006" key="4">
    <source>
        <dbReference type="Google" id="ProtNLM"/>
    </source>
</evidence>
<dbReference type="EMBL" id="CP098023">
    <property type="protein sequence ID" value="WKD49033.1"/>
    <property type="molecule type" value="Genomic_DNA"/>
</dbReference>
<sequence length="164" mass="16560">MILKKICTAVCLFVIVSGFAGQVHAETWFPNGAVAMASIDGLEVSKGALGLTCNLMGAVDLDGENASVGALEVSGGPFNLCGVSAQFENLPYNMEGNADGTVTIQNIYVDGATGDCAGDLTGTFDQSTGILTFDNAALPGVPSGASCVLSGQVSTNPQASYTNP</sequence>
<name>A0ABY9E7P8_9GAMM</name>
<evidence type="ECO:0000313" key="3">
    <source>
        <dbReference type="Proteomes" id="UP001321520"/>
    </source>
</evidence>
<gene>
    <name evidence="2" type="ORF">M8T91_14180</name>
</gene>
<keyword evidence="3" id="KW-1185">Reference proteome</keyword>
<feature type="signal peptide" evidence="1">
    <location>
        <begin position="1"/>
        <end position="25"/>
    </location>
</feature>
<proteinExistence type="predicted"/>
<keyword evidence="1" id="KW-0732">Signal</keyword>
<organism evidence="2 3">
    <name type="scientific">Microbulbifer spongiae</name>
    <dbReference type="NCBI Taxonomy" id="2944933"/>
    <lineage>
        <taxon>Bacteria</taxon>
        <taxon>Pseudomonadati</taxon>
        <taxon>Pseudomonadota</taxon>
        <taxon>Gammaproteobacteria</taxon>
        <taxon>Cellvibrionales</taxon>
        <taxon>Microbulbiferaceae</taxon>
        <taxon>Microbulbifer</taxon>
    </lineage>
</organism>